<dbReference type="GO" id="GO:0016671">
    <property type="term" value="F:oxidoreductase activity, acting on a sulfur group of donors, disulfide as acceptor"/>
    <property type="evidence" value="ECO:0007669"/>
    <property type="project" value="TreeGrafter"/>
</dbReference>
<dbReference type="PROSITE" id="PS51352">
    <property type="entry name" value="THIOREDOXIN_2"/>
    <property type="match status" value="1"/>
</dbReference>
<evidence type="ECO:0000313" key="4">
    <source>
        <dbReference type="Proteomes" id="UP001054857"/>
    </source>
</evidence>
<feature type="region of interest" description="Disordered" evidence="1">
    <location>
        <begin position="58"/>
        <end position="77"/>
    </location>
</feature>
<evidence type="ECO:0000259" key="2">
    <source>
        <dbReference type="PROSITE" id="PS51352"/>
    </source>
</evidence>
<keyword evidence="4" id="KW-1185">Reference proteome</keyword>
<dbReference type="EMBL" id="BMAR01000024">
    <property type="protein sequence ID" value="GFR48538.1"/>
    <property type="molecule type" value="Genomic_DNA"/>
</dbReference>
<dbReference type="InterPro" id="IPR044241">
    <property type="entry name" value="TxlA/HCF164"/>
</dbReference>
<comment type="caution">
    <text evidence="3">The sequence shown here is derived from an EMBL/GenBank/DDBJ whole genome shotgun (WGS) entry which is preliminary data.</text>
</comment>
<dbReference type="PANTHER" id="PTHR47353:SF1">
    <property type="entry name" value="THIOREDOXIN-LIKE PROTEIN HCF164, CHLOROPLASTIC"/>
    <property type="match status" value="1"/>
</dbReference>
<protein>
    <recommendedName>
        <fullName evidence="2">Thioredoxin domain-containing protein</fullName>
    </recommendedName>
</protein>
<feature type="compositionally biased region" description="Low complexity" evidence="1">
    <location>
        <begin position="232"/>
        <end position="252"/>
    </location>
</feature>
<feature type="region of interest" description="Disordered" evidence="1">
    <location>
        <begin position="232"/>
        <end position="258"/>
    </location>
</feature>
<dbReference type="InterPro" id="IPR036249">
    <property type="entry name" value="Thioredoxin-like_sf"/>
</dbReference>
<accession>A0AAD3DVC4</accession>
<sequence length="258" mass="27490">ELKTCNTSTDIRYTCKGGRNMQQALRLRTCFQPAKSVPANVKPRSHRRWVLVRAEQQPIQNSEEAGPQTASPVVTAQPTAAAGQTGNAGLAVAAVAAAVVLFAVTRLGGASAPTLATLEQLSTPLDVALVNGRPTLVEFYANWCEVCRELVPDEYDLEKRYQDKVNFVMLNIDNSKWAPEAAEFGVRGVPHFVFLDKSGEPLAAAVGRVPRQVLQGNVEALASDAPLPFLAAQGRGSSPAAPPGAMAGPRQAMPRDHA</sequence>
<dbReference type="FunFam" id="3.40.30.10:FF:000423">
    <property type="entry name" value="Thiol:disulfide interchange protein"/>
    <property type="match status" value="1"/>
</dbReference>
<feature type="non-terminal residue" evidence="3">
    <location>
        <position position="1"/>
    </location>
</feature>
<dbReference type="PANTHER" id="PTHR47353">
    <property type="entry name" value="THIOREDOXIN-LIKE PROTEIN HCF164, CHLOROPLASTIC"/>
    <property type="match status" value="1"/>
</dbReference>
<reference evidence="3 4" key="1">
    <citation type="journal article" date="2021" name="Sci. Rep.">
        <title>Genome sequencing of the multicellular alga Astrephomene provides insights into convergent evolution of germ-soma differentiation.</title>
        <authorList>
            <person name="Yamashita S."/>
            <person name="Yamamoto K."/>
            <person name="Matsuzaki R."/>
            <person name="Suzuki S."/>
            <person name="Yamaguchi H."/>
            <person name="Hirooka S."/>
            <person name="Minakuchi Y."/>
            <person name="Miyagishima S."/>
            <person name="Kawachi M."/>
            <person name="Toyoda A."/>
            <person name="Nozaki H."/>
        </authorList>
    </citation>
    <scope>NUCLEOTIDE SEQUENCE [LARGE SCALE GENOMIC DNA]</scope>
    <source>
        <strain evidence="3 4">NIES-4017</strain>
    </source>
</reference>
<name>A0AAD3DVC4_9CHLO</name>
<dbReference type="GO" id="GO:0009535">
    <property type="term" value="C:chloroplast thylakoid membrane"/>
    <property type="evidence" value="ECO:0007669"/>
    <property type="project" value="TreeGrafter"/>
</dbReference>
<dbReference type="SUPFAM" id="SSF52833">
    <property type="entry name" value="Thioredoxin-like"/>
    <property type="match status" value="1"/>
</dbReference>
<feature type="domain" description="Thioredoxin" evidence="2">
    <location>
        <begin position="93"/>
        <end position="223"/>
    </location>
</feature>
<evidence type="ECO:0000256" key="1">
    <source>
        <dbReference type="SAM" id="MobiDB-lite"/>
    </source>
</evidence>
<dbReference type="Proteomes" id="UP001054857">
    <property type="component" value="Unassembled WGS sequence"/>
</dbReference>
<dbReference type="InterPro" id="IPR013766">
    <property type="entry name" value="Thioredoxin_domain"/>
</dbReference>
<dbReference type="GO" id="GO:0010190">
    <property type="term" value="P:cytochrome b6f complex assembly"/>
    <property type="evidence" value="ECO:0007669"/>
    <property type="project" value="TreeGrafter"/>
</dbReference>
<gene>
    <name evidence="3" type="ORF">Agub_g10435</name>
</gene>
<dbReference type="AlphaFoldDB" id="A0AAD3DVC4"/>
<evidence type="ECO:0000313" key="3">
    <source>
        <dbReference type="EMBL" id="GFR48538.1"/>
    </source>
</evidence>
<dbReference type="Gene3D" id="3.40.30.10">
    <property type="entry name" value="Glutaredoxin"/>
    <property type="match status" value="1"/>
</dbReference>
<organism evidence="3 4">
    <name type="scientific">Astrephomene gubernaculifera</name>
    <dbReference type="NCBI Taxonomy" id="47775"/>
    <lineage>
        <taxon>Eukaryota</taxon>
        <taxon>Viridiplantae</taxon>
        <taxon>Chlorophyta</taxon>
        <taxon>core chlorophytes</taxon>
        <taxon>Chlorophyceae</taxon>
        <taxon>CS clade</taxon>
        <taxon>Chlamydomonadales</taxon>
        <taxon>Astrephomenaceae</taxon>
        <taxon>Astrephomene</taxon>
    </lineage>
</organism>
<dbReference type="Pfam" id="PF00085">
    <property type="entry name" value="Thioredoxin"/>
    <property type="match status" value="1"/>
</dbReference>
<proteinExistence type="predicted"/>